<comment type="caution">
    <text evidence="7">The sequence shown here is derived from an EMBL/GenBank/DDBJ whole genome shotgun (WGS) entry which is preliminary data.</text>
</comment>
<dbReference type="NCBIfam" id="TIGR00706">
    <property type="entry name" value="SppA_dom"/>
    <property type="match status" value="1"/>
</dbReference>
<evidence type="ECO:0000256" key="3">
    <source>
        <dbReference type="ARBA" id="ARBA00022801"/>
    </source>
</evidence>
<dbReference type="Gene3D" id="3.90.226.10">
    <property type="entry name" value="2-enoyl-CoA Hydratase, Chain A, domain 1"/>
    <property type="match status" value="2"/>
</dbReference>
<feature type="transmembrane region" description="Helical" evidence="5">
    <location>
        <begin position="7"/>
        <end position="29"/>
    </location>
</feature>
<name>A0AAJ1WKD5_9BACI</name>
<dbReference type="RefSeq" id="WP_307257012.1">
    <property type="nucleotide sequence ID" value="NZ_JAUSUC010000013.1"/>
</dbReference>
<dbReference type="Proteomes" id="UP001237207">
    <property type="component" value="Unassembled WGS sequence"/>
</dbReference>
<evidence type="ECO:0000259" key="6">
    <source>
        <dbReference type="Pfam" id="PF01343"/>
    </source>
</evidence>
<keyword evidence="5" id="KW-0472">Membrane</keyword>
<evidence type="ECO:0000256" key="1">
    <source>
        <dbReference type="ARBA" id="ARBA00008683"/>
    </source>
</evidence>
<dbReference type="InterPro" id="IPR047272">
    <property type="entry name" value="S49_SppA_C"/>
</dbReference>
<dbReference type="GO" id="GO:0008236">
    <property type="term" value="F:serine-type peptidase activity"/>
    <property type="evidence" value="ECO:0007669"/>
    <property type="project" value="UniProtKB-KW"/>
</dbReference>
<dbReference type="EMBL" id="JAUSUC010000013">
    <property type="protein sequence ID" value="MDQ0215011.1"/>
    <property type="molecule type" value="Genomic_DNA"/>
</dbReference>
<organism evidence="7 8">
    <name type="scientific">Oikeobacillus pervagus</name>
    <dbReference type="NCBI Taxonomy" id="1325931"/>
    <lineage>
        <taxon>Bacteria</taxon>
        <taxon>Bacillati</taxon>
        <taxon>Bacillota</taxon>
        <taxon>Bacilli</taxon>
        <taxon>Bacillales</taxon>
        <taxon>Bacillaceae</taxon>
        <taxon>Oikeobacillus</taxon>
    </lineage>
</organism>
<dbReference type="CDD" id="cd07023">
    <property type="entry name" value="S49_Sppa_N_C"/>
    <property type="match status" value="1"/>
</dbReference>
<dbReference type="PANTHER" id="PTHR42987:SF7">
    <property type="entry name" value="SIGNAL PEPTIDE PEPTIDASE SPPA-RELATED"/>
    <property type="match status" value="1"/>
</dbReference>
<keyword evidence="5" id="KW-1133">Transmembrane helix</keyword>
<keyword evidence="5" id="KW-0812">Transmembrane</keyword>
<evidence type="ECO:0000256" key="4">
    <source>
        <dbReference type="ARBA" id="ARBA00022825"/>
    </source>
</evidence>
<protein>
    <submittedName>
        <fullName evidence="7">Protease-4</fullName>
        <ecNumber evidence="7">3.4.21.-</ecNumber>
    </submittedName>
</protein>
<dbReference type="InterPro" id="IPR004635">
    <property type="entry name" value="Pept_S49_SppA"/>
</dbReference>
<comment type="similarity">
    <text evidence="1">Belongs to the peptidase S49 family.</text>
</comment>
<evidence type="ECO:0000313" key="7">
    <source>
        <dbReference type="EMBL" id="MDQ0215011.1"/>
    </source>
</evidence>
<dbReference type="SUPFAM" id="SSF52096">
    <property type="entry name" value="ClpP/crotonase"/>
    <property type="match status" value="1"/>
</dbReference>
<evidence type="ECO:0000256" key="5">
    <source>
        <dbReference type="SAM" id="Phobius"/>
    </source>
</evidence>
<keyword evidence="4" id="KW-0720">Serine protease</keyword>
<sequence length="336" mass="37232">MNRKRIIALVIAISVFFVSIIVNFASMAFTTDITKALDTMFKGSDQEFIETVKEDGNEFKKIAVLEVEGVIQDTGTTGSMLRSAGYNHRFFMDLLDQVQHDDTVKAIVLRVNSPGGGVAESAEIHDKLKEIKQKAKKPIYVSMGSVAASGGYYISAPADKIMASPETLTGSLGVIMQSVNYSKLADKFGVDFVTVKSGPYKDIMSPTRPITDSEKQILQEMINNTYNGFVKVISEGRKIPESQVRKIADGRIYDGRQAKELKLIDDFGYLDDTIQQLKKDHHLSGAEVVKYEQQLGFSSLFSASAQKIIGKDAEMHDLMKVLSNPNSPRLMYLYAE</sequence>
<evidence type="ECO:0000313" key="8">
    <source>
        <dbReference type="Proteomes" id="UP001237207"/>
    </source>
</evidence>
<keyword evidence="8" id="KW-1185">Reference proteome</keyword>
<evidence type="ECO:0000256" key="2">
    <source>
        <dbReference type="ARBA" id="ARBA00022670"/>
    </source>
</evidence>
<dbReference type="Pfam" id="PF01343">
    <property type="entry name" value="Peptidase_S49"/>
    <property type="match status" value="1"/>
</dbReference>
<keyword evidence="3 7" id="KW-0378">Hydrolase</keyword>
<gene>
    <name evidence="7" type="ORF">J2S13_001410</name>
</gene>
<reference evidence="7" key="1">
    <citation type="submission" date="2023-07" db="EMBL/GenBank/DDBJ databases">
        <title>Genomic Encyclopedia of Type Strains, Phase IV (KMG-IV): sequencing the most valuable type-strain genomes for metagenomic binning, comparative biology and taxonomic classification.</title>
        <authorList>
            <person name="Goeker M."/>
        </authorList>
    </citation>
    <scope>NUCLEOTIDE SEQUENCE</scope>
    <source>
        <strain evidence="7">DSM 23947</strain>
    </source>
</reference>
<accession>A0AAJ1WKD5</accession>
<dbReference type="InterPro" id="IPR002142">
    <property type="entry name" value="Peptidase_S49"/>
</dbReference>
<keyword evidence="2 7" id="KW-0645">Protease</keyword>
<dbReference type="EC" id="3.4.21.-" evidence="7"/>
<dbReference type="InterPro" id="IPR029045">
    <property type="entry name" value="ClpP/crotonase-like_dom_sf"/>
</dbReference>
<dbReference type="PANTHER" id="PTHR42987">
    <property type="entry name" value="PEPTIDASE S49"/>
    <property type="match status" value="1"/>
</dbReference>
<proteinExistence type="inferred from homology"/>
<dbReference type="GO" id="GO:0006508">
    <property type="term" value="P:proteolysis"/>
    <property type="evidence" value="ECO:0007669"/>
    <property type="project" value="UniProtKB-KW"/>
</dbReference>
<feature type="domain" description="Peptidase S49" evidence="6">
    <location>
        <begin position="133"/>
        <end position="283"/>
    </location>
</feature>
<dbReference type="AlphaFoldDB" id="A0AAJ1WKD5"/>